<accession>A0A345RYQ9</accession>
<keyword evidence="1" id="KW-0812">Transmembrane</keyword>
<evidence type="ECO:0000313" key="2">
    <source>
        <dbReference type="EMBL" id="AXI64425.1"/>
    </source>
</evidence>
<reference evidence="2 3" key="1">
    <citation type="submission" date="2018-05" db="EMBL/GenBank/DDBJ databases">
        <title>Complete genome sequence of Pseudomonas kribbensis 46-2(T).</title>
        <authorList>
            <person name="Jeong H."/>
            <person name="Lee S.-G."/>
            <person name="Rha E."/>
            <person name="Kim H."/>
        </authorList>
    </citation>
    <scope>NUCLEOTIDE SEQUENCE [LARGE SCALE GENOMIC DNA]</scope>
    <source>
        <strain evidence="2 3">46-2</strain>
    </source>
</reference>
<feature type="transmembrane region" description="Helical" evidence="1">
    <location>
        <begin position="39"/>
        <end position="58"/>
    </location>
</feature>
<dbReference type="AlphaFoldDB" id="A0A345RYQ9"/>
<name>A0A345RYQ9_9PSED</name>
<dbReference type="EMBL" id="CP029608">
    <property type="protein sequence ID" value="AXI64425.1"/>
    <property type="molecule type" value="Genomic_DNA"/>
</dbReference>
<protein>
    <submittedName>
        <fullName evidence="2">Uncharacterized protein</fullName>
    </submittedName>
</protein>
<organism evidence="2 3">
    <name type="scientific">Pseudomonas kribbensis</name>
    <dbReference type="NCBI Taxonomy" id="1628086"/>
    <lineage>
        <taxon>Bacteria</taxon>
        <taxon>Pseudomonadati</taxon>
        <taxon>Pseudomonadota</taxon>
        <taxon>Gammaproteobacteria</taxon>
        <taxon>Pseudomonadales</taxon>
        <taxon>Pseudomonadaceae</taxon>
        <taxon>Pseudomonas</taxon>
    </lineage>
</organism>
<proteinExistence type="predicted"/>
<dbReference type="Proteomes" id="UP000253720">
    <property type="component" value="Chromosome"/>
</dbReference>
<keyword evidence="1" id="KW-0472">Membrane</keyword>
<gene>
    <name evidence="2" type="ORF">DLD99_10565</name>
</gene>
<evidence type="ECO:0000313" key="3">
    <source>
        <dbReference type="Proteomes" id="UP000253720"/>
    </source>
</evidence>
<sequence>MEHTNHPLTFLKRFRYLILTLMVAAALVNAFVRYTGEWRLFWLSLAMQAWFMQAVFAYLRGGWVAIGPGGLAKDASPVGRAILAATAFGLYLLMFGYDGHDREGSIYERRPSDWTMPTREEIGRSSERK</sequence>
<keyword evidence="3" id="KW-1185">Reference proteome</keyword>
<evidence type="ECO:0000256" key="1">
    <source>
        <dbReference type="SAM" id="Phobius"/>
    </source>
</evidence>
<keyword evidence="1" id="KW-1133">Transmembrane helix</keyword>
<feature type="transmembrane region" description="Helical" evidence="1">
    <location>
        <begin position="14"/>
        <end position="32"/>
    </location>
</feature>
<dbReference type="KEGG" id="pke:DLD99_10565"/>
<feature type="transmembrane region" description="Helical" evidence="1">
    <location>
        <begin position="78"/>
        <end position="97"/>
    </location>
</feature>